<feature type="transmembrane region" description="Helical" evidence="17">
    <location>
        <begin position="53"/>
        <end position="69"/>
    </location>
</feature>
<evidence type="ECO:0000256" key="6">
    <source>
        <dbReference type="ARBA" id="ARBA00022475"/>
    </source>
</evidence>
<evidence type="ECO:0000256" key="11">
    <source>
        <dbReference type="ARBA" id="ARBA00022989"/>
    </source>
</evidence>
<reference evidence="18" key="1">
    <citation type="submission" date="2020-05" db="EMBL/GenBank/DDBJ databases">
        <authorList>
            <person name="Chiriac C."/>
            <person name="Salcher M."/>
            <person name="Ghai R."/>
            <person name="Kavagutti S V."/>
        </authorList>
    </citation>
    <scope>NUCLEOTIDE SEQUENCE</scope>
</reference>
<evidence type="ECO:0000256" key="1">
    <source>
        <dbReference type="ARBA" id="ARBA00001946"/>
    </source>
</evidence>
<dbReference type="InterPro" id="IPR044268">
    <property type="entry name" value="PIP_synthase_PgsA1"/>
</dbReference>
<dbReference type="AlphaFoldDB" id="A0A6J7J3S0"/>
<evidence type="ECO:0000256" key="9">
    <source>
        <dbReference type="ARBA" id="ARBA00022723"/>
    </source>
</evidence>
<dbReference type="InterPro" id="IPR000462">
    <property type="entry name" value="CDP-OH_P_trans"/>
</dbReference>
<sequence length="207" mass="21934">MLNNTSVRRAVSVVVEPVARGLLRLHISPDAVTFVGTLGTCAAALVFFPRESWFMGALVITIFVVSDLIDGTMARLSGRSGPWGAFLDSTLDRVADGAIFGAMILGLTHAGDIRTAWVALACLVGGGVVSYAKARAGSLGVECNVGVAERPERILIALVAAGLYGLGIPYLLPAALWVLAVLTWFTVFQRVMHVRRQMRPGLGTDPT</sequence>
<evidence type="ECO:0000256" key="4">
    <source>
        <dbReference type="ARBA" id="ARBA00005189"/>
    </source>
</evidence>
<keyword evidence="7" id="KW-0808">Transferase</keyword>
<name>A0A6J7J3S0_9ZZZZ</name>
<comment type="catalytic activity">
    <reaction evidence="16">
        <text>a CDP-1,2-diacyl-sn-glycerol + 1D-myo-inositol 3-phosphate = a 1,2-diacyl-sn-glycero-3-phospho-(1D-myo-inositol-3-phosphate) + CMP + H(+)</text>
        <dbReference type="Rhea" id="RHEA:60504"/>
        <dbReference type="ChEBI" id="CHEBI:15378"/>
        <dbReference type="ChEBI" id="CHEBI:58088"/>
        <dbReference type="ChEBI" id="CHEBI:58332"/>
        <dbReference type="ChEBI" id="CHEBI:58401"/>
        <dbReference type="ChEBI" id="CHEBI:60377"/>
    </reaction>
</comment>
<evidence type="ECO:0000256" key="10">
    <source>
        <dbReference type="ARBA" id="ARBA00022842"/>
    </source>
</evidence>
<dbReference type="GO" id="GO:0005886">
    <property type="term" value="C:plasma membrane"/>
    <property type="evidence" value="ECO:0007669"/>
    <property type="project" value="UniProtKB-SubCell"/>
</dbReference>
<evidence type="ECO:0000256" key="5">
    <source>
        <dbReference type="ARBA" id="ARBA00011738"/>
    </source>
</evidence>
<evidence type="ECO:0000256" key="14">
    <source>
        <dbReference type="ARBA" id="ARBA00024082"/>
    </source>
</evidence>
<proteinExistence type="inferred from homology"/>
<dbReference type="InterPro" id="IPR048254">
    <property type="entry name" value="CDP_ALCOHOL_P_TRANSF_CS"/>
</dbReference>
<keyword evidence="11 17" id="KW-1133">Transmembrane helix</keyword>
<dbReference type="EMBL" id="CAFBPU010000007">
    <property type="protein sequence ID" value="CAB5024337.1"/>
    <property type="molecule type" value="Genomic_DNA"/>
</dbReference>
<comment type="pathway">
    <text evidence="3">Phospholipid metabolism; phosphatidylinositol phosphate biosynthesis.</text>
</comment>
<dbReference type="Pfam" id="PF01066">
    <property type="entry name" value="CDP-OH_P_transf"/>
    <property type="match status" value="1"/>
</dbReference>
<keyword evidence="9" id="KW-0479">Metal-binding</keyword>
<keyword evidence="6" id="KW-1003">Cell membrane</keyword>
<dbReference type="PROSITE" id="PS00379">
    <property type="entry name" value="CDP_ALCOHOL_P_TRANSF"/>
    <property type="match status" value="1"/>
</dbReference>
<comment type="subunit">
    <text evidence="5">Homodimer.</text>
</comment>
<organism evidence="18">
    <name type="scientific">freshwater metagenome</name>
    <dbReference type="NCBI Taxonomy" id="449393"/>
    <lineage>
        <taxon>unclassified sequences</taxon>
        <taxon>metagenomes</taxon>
        <taxon>ecological metagenomes</taxon>
    </lineage>
</organism>
<dbReference type="GO" id="GO:0008654">
    <property type="term" value="P:phospholipid biosynthetic process"/>
    <property type="evidence" value="ECO:0007669"/>
    <property type="project" value="InterPro"/>
</dbReference>
<evidence type="ECO:0000313" key="18">
    <source>
        <dbReference type="EMBL" id="CAB4937590.1"/>
    </source>
</evidence>
<comment type="pathway">
    <text evidence="4">Lipid metabolism.</text>
</comment>
<feature type="transmembrane region" description="Helical" evidence="17">
    <location>
        <begin position="154"/>
        <end position="187"/>
    </location>
</feature>
<evidence type="ECO:0000313" key="19">
    <source>
        <dbReference type="EMBL" id="CAB5024337.1"/>
    </source>
</evidence>
<dbReference type="InterPro" id="IPR043130">
    <property type="entry name" value="CDP-OH_PTrfase_TM_dom"/>
</dbReference>
<dbReference type="Gene3D" id="1.20.120.1760">
    <property type="match status" value="1"/>
</dbReference>
<evidence type="ECO:0000256" key="7">
    <source>
        <dbReference type="ARBA" id="ARBA00022679"/>
    </source>
</evidence>
<evidence type="ECO:0000256" key="2">
    <source>
        <dbReference type="ARBA" id="ARBA00004651"/>
    </source>
</evidence>
<comment type="cofactor">
    <cofactor evidence="1">
        <name>Mg(2+)</name>
        <dbReference type="ChEBI" id="CHEBI:18420"/>
    </cofactor>
</comment>
<dbReference type="NCBIfam" id="NF045883">
    <property type="entry name" value="PIPSynth"/>
    <property type="match status" value="1"/>
</dbReference>
<evidence type="ECO:0000256" key="3">
    <source>
        <dbReference type="ARBA" id="ARBA00004805"/>
    </source>
</evidence>
<evidence type="ECO:0000256" key="13">
    <source>
        <dbReference type="ARBA" id="ARBA00023935"/>
    </source>
</evidence>
<evidence type="ECO:0000256" key="17">
    <source>
        <dbReference type="SAM" id="Phobius"/>
    </source>
</evidence>
<comment type="catalytic activity">
    <reaction evidence="13">
        <text>1,2-di-(9Z-octadecenoyl)-sn-glycero-3-cytidine-5'-diphosphate + 1D-myo-inositol 3-phosphate = 1,2-di-(9Z-octadecenoyl)-sn-glycero-3-phospho-(1D-myo-inositol-3-phosphate) + CMP + H(+)</text>
        <dbReference type="Rhea" id="RHEA:61216"/>
        <dbReference type="ChEBI" id="CHEBI:15378"/>
        <dbReference type="ChEBI" id="CHEBI:58401"/>
        <dbReference type="ChEBI" id="CHEBI:60377"/>
        <dbReference type="ChEBI" id="CHEBI:85356"/>
        <dbReference type="ChEBI" id="CHEBI:144472"/>
    </reaction>
</comment>
<feature type="transmembrane region" description="Helical" evidence="17">
    <location>
        <begin position="115"/>
        <end position="134"/>
    </location>
</feature>
<dbReference type="GO" id="GO:0016780">
    <property type="term" value="F:phosphotransferase activity, for other substituted phosphate groups"/>
    <property type="evidence" value="ECO:0007669"/>
    <property type="project" value="InterPro"/>
</dbReference>
<dbReference type="EMBL" id="CAFBND010000025">
    <property type="protein sequence ID" value="CAB4937590.1"/>
    <property type="molecule type" value="Genomic_DNA"/>
</dbReference>
<comment type="subcellular location">
    <subcellularLocation>
        <location evidence="2">Cell membrane</location>
        <topology evidence="2">Multi-pass membrane protein</topology>
    </subcellularLocation>
</comment>
<accession>A0A6J7J3S0</accession>
<dbReference type="HAMAP" id="MF_02241">
    <property type="entry name" value="PIP_synthase"/>
    <property type="match status" value="1"/>
</dbReference>
<protein>
    <recommendedName>
        <fullName evidence="14">Phosphatidylinositol phosphate synthase</fullName>
    </recommendedName>
    <alternativeName>
        <fullName evidence="15">CDP-diacylglycerol--D-myo-inositol-3-phosphate 3-phosphatidyltransferase</fullName>
    </alternativeName>
</protein>
<keyword evidence="12 17" id="KW-0472">Membrane</keyword>
<keyword evidence="10" id="KW-0460">Magnesium</keyword>
<evidence type="ECO:0000256" key="15">
    <source>
        <dbReference type="ARBA" id="ARBA00033137"/>
    </source>
</evidence>
<feature type="transmembrane region" description="Helical" evidence="17">
    <location>
        <begin position="27"/>
        <end position="47"/>
    </location>
</feature>
<dbReference type="UniPathway" id="UPA00220"/>
<gene>
    <name evidence="18" type="ORF">UFOPK3752_00838</name>
    <name evidence="19" type="ORF">UFOPK4150_00433</name>
</gene>
<evidence type="ECO:0000256" key="16">
    <source>
        <dbReference type="ARBA" id="ARBA00048865"/>
    </source>
</evidence>
<evidence type="ECO:0000256" key="8">
    <source>
        <dbReference type="ARBA" id="ARBA00022692"/>
    </source>
</evidence>
<evidence type="ECO:0000256" key="12">
    <source>
        <dbReference type="ARBA" id="ARBA00023136"/>
    </source>
</evidence>
<keyword evidence="8 17" id="KW-0812">Transmembrane</keyword>
<dbReference type="GO" id="GO:0046872">
    <property type="term" value="F:metal ion binding"/>
    <property type="evidence" value="ECO:0007669"/>
    <property type="project" value="UniProtKB-KW"/>
</dbReference>